<dbReference type="InParanoid" id="A9A5A8"/>
<gene>
    <name evidence="1" type="ordered locus">Nmar_0411</name>
</gene>
<sequence>MDVLLFELLSDIVKIENILFVVKSGGATSEVRSPLSIRQREKWITLGENDDPAHMHIDSELINYAEFVQEEKPERTSFSVRFYNKDNQRVLAAFFTKMYDDSKTLIPERKKIYEQLNEKFSSKINF</sequence>
<dbReference type="EnsemblBacteria" id="ABX12307">
    <property type="protein sequence ID" value="ABX12307"/>
    <property type="gene ID" value="Nmar_0411"/>
</dbReference>
<name>A9A5A8_NITMS</name>
<organism evidence="1 2">
    <name type="scientific">Nitrosopumilus maritimus (strain SCM1)</name>
    <dbReference type="NCBI Taxonomy" id="436308"/>
    <lineage>
        <taxon>Archaea</taxon>
        <taxon>Nitrososphaerota</taxon>
        <taxon>Nitrososphaeria</taxon>
        <taxon>Nitrosopumilales</taxon>
        <taxon>Nitrosopumilaceae</taxon>
        <taxon>Nitrosopumilus</taxon>
    </lineage>
</organism>
<dbReference type="KEGG" id="nmr:Nmar_0411"/>
<evidence type="ECO:0008006" key="3">
    <source>
        <dbReference type="Google" id="ProtNLM"/>
    </source>
</evidence>
<dbReference type="Proteomes" id="UP000000792">
    <property type="component" value="Chromosome"/>
</dbReference>
<dbReference type="HOGENOM" id="CLU_2010000_0_0_2"/>
<reference evidence="1 2" key="1">
    <citation type="journal article" date="2010" name="Proc. Natl. Acad. Sci. U.S.A.">
        <title>Nitrosopumilus maritimus genome reveals unique mechanisms for nitrification and autotrophy in globally distributed marine crenarchaea.</title>
        <authorList>
            <person name="Walker C.B."/>
            <person name="de la Torre J.R."/>
            <person name="Klotz M.G."/>
            <person name="Urakawa H."/>
            <person name="Pinel N."/>
            <person name="Arp D.J."/>
            <person name="Brochier-Armanet C."/>
            <person name="Chain P.S."/>
            <person name="Chan P.P."/>
            <person name="Gollabgir A."/>
            <person name="Hemp J."/>
            <person name="Hugler M."/>
            <person name="Karr E.A."/>
            <person name="Konneke M."/>
            <person name="Shin M."/>
            <person name="Lawton T.J."/>
            <person name="Lowe T."/>
            <person name="Martens-Habbena W."/>
            <person name="Sayavedra-Soto L.A."/>
            <person name="Lang D."/>
            <person name="Sievert S.M."/>
            <person name="Rosenzweig A.C."/>
            <person name="Manning G."/>
            <person name="Stahl D.A."/>
        </authorList>
    </citation>
    <scope>NUCLEOTIDE SEQUENCE [LARGE SCALE GENOMIC DNA]</scope>
    <source>
        <strain evidence="1 2">SCM1</strain>
    </source>
</reference>
<dbReference type="AlphaFoldDB" id="A9A5A8"/>
<dbReference type="EMBL" id="CP000866">
    <property type="protein sequence ID" value="ABX12307.1"/>
    <property type="molecule type" value="Genomic_DNA"/>
</dbReference>
<dbReference type="SUPFAM" id="SSF144064">
    <property type="entry name" value="Heme iron utilization protein-like"/>
    <property type="match status" value="1"/>
</dbReference>
<proteinExistence type="predicted"/>
<dbReference type="eggNOG" id="arCOG08665">
    <property type="taxonomic scope" value="Archaea"/>
</dbReference>
<keyword evidence="2" id="KW-1185">Reference proteome</keyword>
<dbReference type="STRING" id="436308.Nmar_0411"/>
<accession>A9A5A8</accession>
<dbReference type="Pfam" id="PF22684">
    <property type="entry name" value="LFE_1968-like"/>
    <property type="match status" value="1"/>
</dbReference>
<dbReference type="InterPro" id="IPR053733">
    <property type="entry name" value="Heme_Transport_Util_sf"/>
</dbReference>
<evidence type="ECO:0000313" key="2">
    <source>
        <dbReference type="Proteomes" id="UP000000792"/>
    </source>
</evidence>
<protein>
    <recommendedName>
        <fullName evidence="3">Haemin-degrading HemS/ChuX domain-containing protein</fullName>
    </recommendedName>
</protein>
<dbReference type="InterPro" id="IPR055136">
    <property type="entry name" value="LFE_1968-like"/>
</dbReference>
<dbReference type="Gene3D" id="3.40.1570.10">
    <property type="entry name" value="HemS/ChuS/ChuX like domains"/>
    <property type="match status" value="1"/>
</dbReference>
<evidence type="ECO:0000313" key="1">
    <source>
        <dbReference type="EMBL" id="ABX12307.1"/>
    </source>
</evidence>